<evidence type="ECO:0000256" key="1">
    <source>
        <dbReference type="ARBA" id="ARBA00022481"/>
    </source>
</evidence>
<dbReference type="Pfam" id="PF07963">
    <property type="entry name" value="N_methyl"/>
    <property type="match status" value="1"/>
</dbReference>
<reference evidence="2 3" key="1">
    <citation type="journal article" date="2019" name="Int. J. Syst. Evol. Microbiol.">
        <title>Capsulimonas corticalis gen. nov., sp. nov., an aerobic capsulated bacterium, of a novel bacterial order, Capsulimonadales ord. nov., of the class Armatimonadia of the phylum Armatimonadetes.</title>
        <authorList>
            <person name="Li J."/>
            <person name="Kudo C."/>
            <person name="Tonouchi A."/>
        </authorList>
    </citation>
    <scope>NUCLEOTIDE SEQUENCE [LARGE SCALE GENOMIC DNA]</scope>
    <source>
        <strain evidence="2 3">AX-7</strain>
    </source>
</reference>
<dbReference type="EMBL" id="AP025739">
    <property type="protein sequence ID" value="BDI29771.1"/>
    <property type="molecule type" value="Genomic_DNA"/>
</dbReference>
<dbReference type="SUPFAM" id="SSF54523">
    <property type="entry name" value="Pili subunits"/>
    <property type="match status" value="1"/>
</dbReference>
<dbReference type="PROSITE" id="PS00409">
    <property type="entry name" value="PROKAR_NTER_METHYL"/>
    <property type="match status" value="1"/>
</dbReference>
<protein>
    <submittedName>
        <fullName evidence="2">Uncharacterized protein</fullName>
    </submittedName>
</protein>
<dbReference type="Proteomes" id="UP000287394">
    <property type="component" value="Chromosome"/>
</dbReference>
<dbReference type="AlphaFoldDB" id="A0A402D5L8"/>
<dbReference type="RefSeq" id="WP_119324716.1">
    <property type="nucleotide sequence ID" value="NZ_AP025739.1"/>
</dbReference>
<dbReference type="Pfam" id="PF07596">
    <property type="entry name" value="SBP_bac_10"/>
    <property type="match status" value="1"/>
</dbReference>
<dbReference type="InterPro" id="IPR045584">
    <property type="entry name" value="Pilin-like"/>
</dbReference>
<dbReference type="NCBIfam" id="TIGR04294">
    <property type="entry name" value="pre_pil_HX9DG"/>
    <property type="match status" value="1"/>
</dbReference>
<sequence length="227" mass="24651">MKTSRGFTLIELLVVIAVIAILAAILFPAFAQAREKGRQTACASNEKQLSLAVLMYAQDNDETLPPTAIVDGGGNTVLWPDELESYVKNRQVRFCPSDGQETVNSYGLSEMNFSDLTDTDKDPPKTLAQFQAPASTVMLGELGVGAIGNLNDVTTQRLGAYKLTAPDVDLNDQFDARPSARHFSRANLAFMDGHVKAMRLDQFYIGQTPPDKWFCADPDNAAGCVGD</sequence>
<dbReference type="InterPro" id="IPR011453">
    <property type="entry name" value="DUF1559"/>
</dbReference>
<dbReference type="Gene3D" id="3.30.700.10">
    <property type="entry name" value="Glycoprotein, Type 4 Pilin"/>
    <property type="match status" value="1"/>
</dbReference>
<proteinExistence type="predicted"/>
<name>A0A402D5L8_9BACT</name>
<keyword evidence="3" id="KW-1185">Reference proteome</keyword>
<dbReference type="GO" id="GO:0015628">
    <property type="term" value="P:protein secretion by the type II secretion system"/>
    <property type="evidence" value="ECO:0007669"/>
    <property type="project" value="InterPro"/>
</dbReference>
<evidence type="ECO:0000313" key="3">
    <source>
        <dbReference type="Proteomes" id="UP000287394"/>
    </source>
</evidence>
<keyword evidence="1" id="KW-0488">Methylation</keyword>
<dbReference type="NCBIfam" id="TIGR02532">
    <property type="entry name" value="IV_pilin_GFxxxE"/>
    <property type="match status" value="1"/>
</dbReference>
<organism evidence="2 3">
    <name type="scientific">Capsulimonas corticalis</name>
    <dbReference type="NCBI Taxonomy" id="2219043"/>
    <lineage>
        <taxon>Bacteria</taxon>
        <taxon>Bacillati</taxon>
        <taxon>Armatimonadota</taxon>
        <taxon>Armatimonadia</taxon>
        <taxon>Capsulimonadales</taxon>
        <taxon>Capsulimonadaceae</taxon>
        <taxon>Capsulimonas</taxon>
    </lineage>
</organism>
<dbReference type="OrthoDB" id="9791986at2"/>
<gene>
    <name evidence="2" type="ORF">CCAX7_18220</name>
</gene>
<dbReference type="PANTHER" id="PTHR30093">
    <property type="entry name" value="GENERAL SECRETION PATHWAY PROTEIN G"/>
    <property type="match status" value="1"/>
</dbReference>
<dbReference type="GO" id="GO:0015627">
    <property type="term" value="C:type II protein secretion system complex"/>
    <property type="evidence" value="ECO:0007669"/>
    <property type="project" value="InterPro"/>
</dbReference>
<dbReference type="PRINTS" id="PR00813">
    <property type="entry name" value="BCTERIALGSPG"/>
</dbReference>
<dbReference type="InterPro" id="IPR027558">
    <property type="entry name" value="Pre_pil_HX9DG_C"/>
</dbReference>
<accession>A0A402D5L8</accession>
<evidence type="ECO:0000313" key="2">
    <source>
        <dbReference type="EMBL" id="BDI29771.1"/>
    </source>
</evidence>
<dbReference type="InterPro" id="IPR012902">
    <property type="entry name" value="N_methyl_site"/>
</dbReference>
<dbReference type="InterPro" id="IPR000983">
    <property type="entry name" value="Bac_GSPG_pilin"/>
</dbReference>
<dbReference type="KEGG" id="ccot:CCAX7_18220"/>